<reference evidence="3" key="1">
    <citation type="submission" date="2021-11" db="EMBL/GenBank/DDBJ databases">
        <title>Draft genome sequence of Alcaligenes endophyticus type strain CCUG 75668T.</title>
        <authorList>
            <person name="Salva-Serra F."/>
            <person name="Duran R.E."/>
            <person name="Seeger M."/>
            <person name="Moore E.R.B."/>
            <person name="Jaen-Luchoro D."/>
        </authorList>
    </citation>
    <scope>NUCLEOTIDE SEQUENCE</scope>
    <source>
        <strain evidence="3">CCUG 75668</strain>
    </source>
</reference>
<dbReference type="Gene3D" id="3.40.190.10">
    <property type="entry name" value="Periplasmic binding protein-like II"/>
    <property type="match status" value="1"/>
</dbReference>
<dbReference type="CDD" id="cd07012">
    <property type="entry name" value="PBP2_Bug_TTT"/>
    <property type="match status" value="1"/>
</dbReference>
<dbReference type="RefSeq" id="WP_266123019.1">
    <property type="nucleotide sequence ID" value="NZ_JAJHNU010000003.1"/>
</dbReference>
<dbReference type="Proteomes" id="UP001168613">
    <property type="component" value="Unassembled WGS sequence"/>
</dbReference>
<dbReference type="Gene3D" id="3.40.190.150">
    <property type="entry name" value="Bordetella uptake gene, domain 1"/>
    <property type="match status" value="1"/>
</dbReference>
<comment type="caution">
    <text evidence="3">The sequence shown here is derived from an EMBL/GenBank/DDBJ whole genome shotgun (WGS) entry which is preliminary data.</text>
</comment>
<gene>
    <name evidence="3" type="ORF">LMS43_11820</name>
</gene>
<dbReference type="InterPro" id="IPR005064">
    <property type="entry name" value="BUG"/>
</dbReference>
<dbReference type="EMBL" id="JAJHNU010000003">
    <property type="protein sequence ID" value="MDN4121975.1"/>
    <property type="molecule type" value="Genomic_DNA"/>
</dbReference>
<dbReference type="Pfam" id="PF03401">
    <property type="entry name" value="TctC"/>
    <property type="match status" value="1"/>
</dbReference>
<sequence length="327" mass="34394">MSTLKIKQLIMACSLGVMAASSQSYAQGQAFPTKPIRFIVPAAAGGPTDIVARMLAERMGQSLGVPVVVEAKPGAGGNIGADFVARSEPDGYTILMGTIGTHAVNQTLYKNMSYDPIEDFEPVSMVISYPLVVVSNPKLPVKSIAELIEYAKQNPGKLNRASGGSGTSMHLSGELFNNMAGIQIQHIPYKGSAPALTDVMGGQADLAFDSIVIAKPLIEAGKLRALGVTGEERSDALPEVPAIAETLPDYAMTSWIGVLAPAGTPEDRVLALQQEIAKALADEKVANHLKSLAAEPVGSTPAEFKAWIRSETDKWRPVILETGASVG</sequence>
<feature type="signal peptide" evidence="2">
    <location>
        <begin position="1"/>
        <end position="26"/>
    </location>
</feature>
<comment type="similarity">
    <text evidence="1">Belongs to the UPF0065 (bug) family.</text>
</comment>
<feature type="chain" id="PRO_5046744644" evidence="2">
    <location>
        <begin position="27"/>
        <end position="327"/>
    </location>
</feature>
<dbReference type="PANTHER" id="PTHR42928:SF5">
    <property type="entry name" value="BLR1237 PROTEIN"/>
    <property type="match status" value="1"/>
</dbReference>
<proteinExistence type="inferred from homology"/>
<organism evidence="3 4">
    <name type="scientific">Alcaligenes endophyticus</name>
    <dbReference type="NCBI Taxonomy" id="1929088"/>
    <lineage>
        <taxon>Bacteria</taxon>
        <taxon>Pseudomonadati</taxon>
        <taxon>Pseudomonadota</taxon>
        <taxon>Betaproteobacteria</taxon>
        <taxon>Burkholderiales</taxon>
        <taxon>Alcaligenaceae</taxon>
        <taxon>Alcaligenes</taxon>
    </lineage>
</organism>
<evidence type="ECO:0000313" key="4">
    <source>
        <dbReference type="Proteomes" id="UP001168613"/>
    </source>
</evidence>
<dbReference type="PIRSF" id="PIRSF017082">
    <property type="entry name" value="YflP"/>
    <property type="match status" value="1"/>
</dbReference>
<keyword evidence="2" id="KW-0732">Signal</keyword>
<evidence type="ECO:0000256" key="2">
    <source>
        <dbReference type="SAM" id="SignalP"/>
    </source>
</evidence>
<dbReference type="PANTHER" id="PTHR42928">
    <property type="entry name" value="TRICARBOXYLATE-BINDING PROTEIN"/>
    <property type="match status" value="1"/>
</dbReference>
<dbReference type="InterPro" id="IPR042100">
    <property type="entry name" value="Bug_dom1"/>
</dbReference>
<evidence type="ECO:0000256" key="1">
    <source>
        <dbReference type="ARBA" id="ARBA00006987"/>
    </source>
</evidence>
<protein>
    <submittedName>
        <fullName evidence="3">Tripartite tricarboxylate transporter substrate binding protein</fullName>
    </submittedName>
</protein>
<dbReference type="SUPFAM" id="SSF53850">
    <property type="entry name" value="Periplasmic binding protein-like II"/>
    <property type="match status" value="1"/>
</dbReference>
<evidence type="ECO:0000313" key="3">
    <source>
        <dbReference type="EMBL" id="MDN4121975.1"/>
    </source>
</evidence>
<keyword evidence="4" id="KW-1185">Reference proteome</keyword>
<accession>A0ABT8EL91</accession>
<name>A0ABT8EL91_9BURK</name>